<dbReference type="AlphaFoldDB" id="I1C036"/>
<dbReference type="InParanoid" id="I1C036"/>
<dbReference type="GO" id="GO:0004792">
    <property type="term" value="F:thiosulfate-cyanide sulfurtransferase activity"/>
    <property type="evidence" value="ECO:0007669"/>
    <property type="project" value="EnsemblFungi"/>
</dbReference>
<dbReference type="Pfam" id="PF00899">
    <property type="entry name" value="ThiF"/>
    <property type="match status" value="1"/>
</dbReference>
<dbReference type="GO" id="GO:0034599">
    <property type="term" value="P:cellular response to oxidative stress"/>
    <property type="evidence" value="ECO:0007669"/>
    <property type="project" value="EnsemblFungi"/>
</dbReference>
<dbReference type="OMA" id="IPDVGMD"/>
<dbReference type="VEuPathDB" id="FungiDB:RO3G_06521"/>
<dbReference type="Gene3D" id="3.40.50.720">
    <property type="entry name" value="NAD(P)-binding Rossmann-like Domain"/>
    <property type="match status" value="1"/>
</dbReference>
<dbReference type="RefSeq" id="XP_067517212.1">
    <property type="nucleotide sequence ID" value="XM_067661111.1"/>
</dbReference>
<reference evidence="2 3" key="1">
    <citation type="journal article" date="2009" name="PLoS Genet.">
        <title>Genomic analysis of the basal lineage fungus Rhizopus oryzae reveals a whole-genome duplication.</title>
        <authorList>
            <person name="Ma L.-J."/>
            <person name="Ibrahim A.S."/>
            <person name="Skory C."/>
            <person name="Grabherr M.G."/>
            <person name="Burger G."/>
            <person name="Butler M."/>
            <person name="Elias M."/>
            <person name="Idnurm A."/>
            <person name="Lang B.F."/>
            <person name="Sone T."/>
            <person name="Abe A."/>
            <person name="Calvo S.E."/>
            <person name="Corrochano L.M."/>
            <person name="Engels R."/>
            <person name="Fu J."/>
            <person name="Hansberg W."/>
            <person name="Kim J.-M."/>
            <person name="Kodira C.D."/>
            <person name="Koehrsen M.J."/>
            <person name="Liu B."/>
            <person name="Miranda-Saavedra D."/>
            <person name="O'Leary S."/>
            <person name="Ortiz-Castellanos L."/>
            <person name="Poulter R."/>
            <person name="Rodriguez-Romero J."/>
            <person name="Ruiz-Herrera J."/>
            <person name="Shen Y.-Q."/>
            <person name="Zeng Q."/>
            <person name="Galagan J."/>
            <person name="Birren B.W."/>
            <person name="Cuomo C.A."/>
            <person name="Wickes B.L."/>
        </authorList>
    </citation>
    <scope>NUCLEOTIDE SEQUENCE [LARGE SCALE GENOMIC DNA]</scope>
    <source>
        <strain evidence="3">RA 99-880 / ATCC MYA-4621 / FGSC 9543 / NRRL 43880</strain>
    </source>
</reference>
<accession>I1C036</accession>
<dbReference type="FunCoup" id="I1C036">
    <property type="interactions" value="480"/>
</dbReference>
<dbReference type="InterPro" id="IPR036873">
    <property type="entry name" value="Rhodanese-like_dom_sf"/>
</dbReference>
<dbReference type="Pfam" id="PF00581">
    <property type="entry name" value="Rhodanese"/>
    <property type="match status" value="1"/>
</dbReference>
<dbReference type="GO" id="GO:0042292">
    <property type="term" value="F:URM1 activating enzyme activity"/>
    <property type="evidence" value="ECO:0007669"/>
    <property type="project" value="EnsemblFungi"/>
</dbReference>
<dbReference type="GO" id="GO:0042802">
    <property type="term" value="F:identical protein binding"/>
    <property type="evidence" value="ECO:0007669"/>
    <property type="project" value="EnsemblFungi"/>
</dbReference>
<dbReference type="GO" id="GO:0002143">
    <property type="term" value="P:tRNA wobble position uridine thiolation"/>
    <property type="evidence" value="ECO:0007669"/>
    <property type="project" value="EnsemblFungi"/>
</dbReference>
<dbReference type="eggNOG" id="KOG2017">
    <property type="taxonomic scope" value="Eukaryota"/>
</dbReference>
<dbReference type="InterPro" id="IPR045886">
    <property type="entry name" value="ThiF/MoeB/HesA"/>
</dbReference>
<evidence type="ECO:0000313" key="3">
    <source>
        <dbReference type="Proteomes" id="UP000009138"/>
    </source>
</evidence>
<dbReference type="GO" id="GO:0007114">
    <property type="term" value="P:cell budding"/>
    <property type="evidence" value="ECO:0007669"/>
    <property type="project" value="EnsemblFungi"/>
</dbReference>
<dbReference type="GO" id="GO:0032447">
    <property type="term" value="P:protein urmylation"/>
    <property type="evidence" value="ECO:0007669"/>
    <property type="project" value="EnsemblFungi"/>
</dbReference>
<dbReference type="SUPFAM" id="SSF69572">
    <property type="entry name" value="Activating enzymes of the ubiquitin-like proteins"/>
    <property type="match status" value="1"/>
</dbReference>
<evidence type="ECO:0000259" key="1">
    <source>
        <dbReference type="PROSITE" id="PS50206"/>
    </source>
</evidence>
<evidence type="ECO:0000313" key="2">
    <source>
        <dbReference type="EMBL" id="EIE81816.1"/>
    </source>
</evidence>
<name>I1C036_RHIO9</name>
<dbReference type="InterPro" id="IPR000594">
    <property type="entry name" value="ThiF_NAD_FAD-bd"/>
</dbReference>
<organism evidence="2 3">
    <name type="scientific">Rhizopus delemar (strain RA 99-880 / ATCC MYA-4621 / FGSC 9543 / NRRL 43880)</name>
    <name type="common">Mucormycosis agent</name>
    <name type="synonym">Rhizopus arrhizus var. delemar</name>
    <dbReference type="NCBI Taxonomy" id="246409"/>
    <lineage>
        <taxon>Eukaryota</taxon>
        <taxon>Fungi</taxon>
        <taxon>Fungi incertae sedis</taxon>
        <taxon>Mucoromycota</taxon>
        <taxon>Mucoromycotina</taxon>
        <taxon>Mucoromycetes</taxon>
        <taxon>Mucorales</taxon>
        <taxon>Mucorineae</taxon>
        <taxon>Rhizopodaceae</taxon>
        <taxon>Rhizopus</taxon>
    </lineage>
</organism>
<dbReference type="Gene3D" id="3.40.250.10">
    <property type="entry name" value="Rhodanese-like domain"/>
    <property type="match status" value="1"/>
</dbReference>
<dbReference type="OrthoDB" id="10261062at2759"/>
<keyword evidence="3" id="KW-1185">Reference proteome</keyword>
<dbReference type="Proteomes" id="UP000009138">
    <property type="component" value="Unassembled WGS sequence"/>
</dbReference>
<proteinExistence type="predicted"/>
<dbReference type="GO" id="GO:2000220">
    <property type="term" value="P:regulation of pseudohyphal growth"/>
    <property type="evidence" value="ECO:0007669"/>
    <property type="project" value="EnsemblFungi"/>
</dbReference>
<dbReference type="GO" id="GO:0070566">
    <property type="term" value="F:adenylyltransferase activity"/>
    <property type="evidence" value="ECO:0007669"/>
    <property type="project" value="EnsemblFungi"/>
</dbReference>
<sequence>MQNLEKENELLRKRVAELEAKLKERTPEALLSDQQASSFEKVDKLTNQEIFRFGRQLVTPKFGYEGAGGLGAPAALYLGAGGVGRLGIVDHDVVDINNLHRQVIHTEARRGVNKAVSAATTVKSIYPEADVVPYAFSLDRTNALELINQYDIIIDATDNIATRYLLSDAGVLAGKPVVSGSALRTDGQLTIYNYNNGPCFRCLHPTPPPAAAVGRCVDNGVLGVALSDPSFLIFSAMSNPMFRTMRLRQKKKDCAVCGENPTITELIDYVQFCQGQANDDIVDEVILKREERIDVDEYNEIIEKGKPHLLVDVRPKIQYDICHLPNSLHIPIEELPKEMHKVKEAMKEQNVTDKDGTTTNLNAVFIVLKK</sequence>
<dbReference type="GeneID" id="93613492"/>
<dbReference type="PROSITE" id="PS50206">
    <property type="entry name" value="RHODANESE_3"/>
    <property type="match status" value="1"/>
</dbReference>
<dbReference type="InterPro" id="IPR035985">
    <property type="entry name" value="Ubiquitin-activating_enz"/>
</dbReference>
<dbReference type="GO" id="GO:0005737">
    <property type="term" value="C:cytoplasm"/>
    <property type="evidence" value="ECO:0007669"/>
    <property type="project" value="TreeGrafter"/>
</dbReference>
<dbReference type="PANTHER" id="PTHR10953">
    <property type="entry name" value="UBIQUITIN-ACTIVATING ENZYME E1"/>
    <property type="match status" value="1"/>
</dbReference>
<dbReference type="CDD" id="cd00757">
    <property type="entry name" value="ThiF_MoeB_HesA_family"/>
    <property type="match status" value="1"/>
</dbReference>
<gene>
    <name evidence="2" type="ORF">RO3G_06521</name>
</gene>
<feature type="domain" description="Rhodanese" evidence="1">
    <location>
        <begin position="304"/>
        <end position="355"/>
    </location>
</feature>
<dbReference type="EMBL" id="CH476735">
    <property type="protein sequence ID" value="EIE81816.1"/>
    <property type="molecule type" value="Genomic_DNA"/>
</dbReference>
<dbReference type="PANTHER" id="PTHR10953:SF102">
    <property type="entry name" value="ADENYLYLTRANSFERASE AND SULFURTRANSFERASE MOCS3"/>
    <property type="match status" value="1"/>
</dbReference>
<dbReference type="STRING" id="246409.I1C036"/>
<dbReference type="InterPro" id="IPR001763">
    <property type="entry name" value="Rhodanese-like_dom"/>
</dbReference>
<protein>
    <recommendedName>
        <fullName evidence="1">Rhodanese domain-containing protein</fullName>
    </recommendedName>
</protein>
<dbReference type="GO" id="GO:0001403">
    <property type="term" value="P:invasive growth in response to glucose limitation"/>
    <property type="evidence" value="ECO:0007669"/>
    <property type="project" value="EnsemblFungi"/>
</dbReference>